<organism evidence="1 2">
    <name type="scientific">Liparis tanakae</name>
    <name type="common">Tanaka's snailfish</name>
    <dbReference type="NCBI Taxonomy" id="230148"/>
    <lineage>
        <taxon>Eukaryota</taxon>
        <taxon>Metazoa</taxon>
        <taxon>Chordata</taxon>
        <taxon>Craniata</taxon>
        <taxon>Vertebrata</taxon>
        <taxon>Euteleostomi</taxon>
        <taxon>Actinopterygii</taxon>
        <taxon>Neopterygii</taxon>
        <taxon>Teleostei</taxon>
        <taxon>Neoteleostei</taxon>
        <taxon>Acanthomorphata</taxon>
        <taxon>Eupercaria</taxon>
        <taxon>Perciformes</taxon>
        <taxon>Cottioidei</taxon>
        <taxon>Cottales</taxon>
        <taxon>Liparidae</taxon>
        <taxon>Liparis</taxon>
    </lineage>
</organism>
<evidence type="ECO:0000313" key="1">
    <source>
        <dbReference type="EMBL" id="TNN60703.1"/>
    </source>
</evidence>
<protein>
    <submittedName>
        <fullName evidence="1">Uncharacterized protein</fullName>
    </submittedName>
</protein>
<dbReference type="EMBL" id="SRLO01000329">
    <property type="protein sequence ID" value="TNN60703.1"/>
    <property type="molecule type" value="Genomic_DNA"/>
</dbReference>
<comment type="caution">
    <text evidence="1">The sequence shown here is derived from an EMBL/GenBank/DDBJ whole genome shotgun (WGS) entry which is preliminary data.</text>
</comment>
<accession>A0A4Z2H6R0</accession>
<reference evidence="1 2" key="1">
    <citation type="submission" date="2019-03" db="EMBL/GenBank/DDBJ databases">
        <title>First draft genome of Liparis tanakae, snailfish: a comprehensive survey of snailfish specific genes.</title>
        <authorList>
            <person name="Kim W."/>
            <person name="Song I."/>
            <person name="Jeong J.-H."/>
            <person name="Kim D."/>
            <person name="Kim S."/>
            <person name="Ryu S."/>
            <person name="Song J.Y."/>
            <person name="Lee S.K."/>
        </authorList>
    </citation>
    <scope>NUCLEOTIDE SEQUENCE [LARGE SCALE GENOMIC DNA]</scope>
    <source>
        <tissue evidence="1">Muscle</tissue>
    </source>
</reference>
<dbReference type="AlphaFoldDB" id="A0A4Z2H6R0"/>
<dbReference type="Proteomes" id="UP000314294">
    <property type="component" value="Unassembled WGS sequence"/>
</dbReference>
<evidence type="ECO:0000313" key="2">
    <source>
        <dbReference type="Proteomes" id="UP000314294"/>
    </source>
</evidence>
<gene>
    <name evidence="1" type="ORF">EYF80_029047</name>
</gene>
<sequence length="120" mass="13408">MYNLCPGCSVGCKHGSDEDGALLVTGILGYGSIESLSSERDPRRCEAGCRTGVALNLPYCLTADDNSNNNNNNNNNNACSSQQRSYRHWCWEYSAPDVTQMFFVTFYHEPHKEKQGFISK</sequence>
<keyword evidence="2" id="KW-1185">Reference proteome</keyword>
<proteinExistence type="predicted"/>
<name>A0A4Z2H6R0_9TELE</name>